<dbReference type="EMBL" id="HBIZ01062570">
    <property type="protein sequence ID" value="CAE0786030.1"/>
    <property type="molecule type" value="Transcribed_RNA"/>
</dbReference>
<evidence type="ECO:0000256" key="1">
    <source>
        <dbReference type="SAM" id="MobiDB-lite"/>
    </source>
</evidence>
<accession>A0A7S4FB91</accession>
<evidence type="ECO:0000313" key="2">
    <source>
        <dbReference type="EMBL" id="CAE0786030.1"/>
    </source>
</evidence>
<gene>
    <name evidence="2" type="ORF">PCAR00345_LOCUS38738</name>
</gene>
<feature type="compositionally biased region" description="Low complexity" evidence="1">
    <location>
        <begin position="26"/>
        <end position="35"/>
    </location>
</feature>
<feature type="region of interest" description="Disordered" evidence="1">
    <location>
        <begin position="1"/>
        <end position="52"/>
    </location>
</feature>
<organism evidence="2">
    <name type="scientific">Chrysotila carterae</name>
    <name type="common">Marine alga</name>
    <name type="synonym">Syracosphaera carterae</name>
    <dbReference type="NCBI Taxonomy" id="13221"/>
    <lineage>
        <taxon>Eukaryota</taxon>
        <taxon>Haptista</taxon>
        <taxon>Haptophyta</taxon>
        <taxon>Prymnesiophyceae</taxon>
        <taxon>Isochrysidales</taxon>
        <taxon>Isochrysidaceae</taxon>
        <taxon>Chrysotila</taxon>
    </lineage>
</organism>
<sequence>MQQPTGLAGLGIGSGSSRDLLRRTSSRSSMQRSESAPLLTPLWEPQQEPDYDHLQPTWTNTSLSLDHDREWLESQCPFDRERESYHNLNDLCALPTSWQRVLSTMAAESTRHAPVSQSEMLGAAQESLHDALPLSFEYGLVDHSYILKKELVAEANFKVMEGVELRTQRNFCLKIVPRRRFMRLRATKPLDPMQVMYLVVSFVHEVFCHPNYVCIVLKWGMHEVDASHQLSVWIFEATQLLDELLQTRPSFLAKKPLYLRLASKELQRLLLRTASLDLYLNSNLWLPED</sequence>
<name>A0A7S4FB91_CHRCT</name>
<protein>
    <submittedName>
        <fullName evidence="2">Uncharacterized protein</fullName>
    </submittedName>
</protein>
<dbReference type="AlphaFoldDB" id="A0A7S4FB91"/>
<proteinExistence type="predicted"/>
<reference evidence="2" key="1">
    <citation type="submission" date="2021-01" db="EMBL/GenBank/DDBJ databases">
        <authorList>
            <person name="Corre E."/>
            <person name="Pelletier E."/>
            <person name="Niang G."/>
            <person name="Scheremetjew M."/>
            <person name="Finn R."/>
            <person name="Kale V."/>
            <person name="Holt S."/>
            <person name="Cochrane G."/>
            <person name="Meng A."/>
            <person name="Brown T."/>
            <person name="Cohen L."/>
        </authorList>
    </citation>
    <scope>NUCLEOTIDE SEQUENCE</scope>
    <source>
        <strain evidence="2">CCMP645</strain>
    </source>
</reference>